<organism evidence="1 2">
    <name type="scientific">Paramecium sonneborni</name>
    <dbReference type="NCBI Taxonomy" id="65129"/>
    <lineage>
        <taxon>Eukaryota</taxon>
        <taxon>Sar</taxon>
        <taxon>Alveolata</taxon>
        <taxon>Ciliophora</taxon>
        <taxon>Intramacronucleata</taxon>
        <taxon>Oligohymenophorea</taxon>
        <taxon>Peniculida</taxon>
        <taxon>Parameciidae</taxon>
        <taxon>Paramecium</taxon>
    </lineage>
</organism>
<evidence type="ECO:0008006" key="3">
    <source>
        <dbReference type="Google" id="ProtNLM"/>
    </source>
</evidence>
<dbReference type="PROSITE" id="PS50896">
    <property type="entry name" value="LISH"/>
    <property type="match status" value="1"/>
</dbReference>
<name>A0A8S1L1D8_9CILI</name>
<dbReference type="EMBL" id="CAJJDN010000010">
    <property type="protein sequence ID" value="CAD8056604.1"/>
    <property type="molecule type" value="Genomic_DNA"/>
</dbReference>
<reference evidence="1" key="1">
    <citation type="submission" date="2021-01" db="EMBL/GenBank/DDBJ databases">
        <authorList>
            <consortium name="Genoscope - CEA"/>
            <person name="William W."/>
        </authorList>
    </citation>
    <scope>NUCLEOTIDE SEQUENCE</scope>
</reference>
<accession>A0A8S1L1D8</accession>
<gene>
    <name evidence="1" type="ORF">PSON_ATCC_30995.1.T0100326</name>
</gene>
<keyword evidence="2" id="KW-1185">Reference proteome</keyword>
<dbReference type="InterPro" id="IPR006594">
    <property type="entry name" value="LisH"/>
</dbReference>
<protein>
    <recommendedName>
        <fullName evidence="3">LisH domain-containing protein</fullName>
    </recommendedName>
</protein>
<evidence type="ECO:0000313" key="2">
    <source>
        <dbReference type="Proteomes" id="UP000692954"/>
    </source>
</evidence>
<comment type="caution">
    <text evidence="1">The sequence shown here is derived from an EMBL/GenBank/DDBJ whole genome shotgun (WGS) entry which is preliminary data.</text>
</comment>
<dbReference type="OrthoDB" id="293022at2759"/>
<dbReference type="AlphaFoldDB" id="A0A8S1L1D8"/>
<evidence type="ECO:0000313" key="1">
    <source>
        <dbReference type="EMBL" id="CAD8056604.1"/>
    </source>
</evidence>
<proteinExistence type="predicted"/>
<dbReference type="Proteomes" id="UP000692954">
    <property type="component" value="Unassembled WGS sequence"/>
</dbReference>
<sequence>MRAANSNQGQQTLLPDVNEINEYIKEYLRYSNYYNTFECFEAEIKSKQVTNKMLNKQQVIKQTGDDMPRIFHLLKSDNIKSKREINLEKESKQFNKNTNKYFKQVDKYFLQAQIYCNCYIHQKKQLKMKIQVKHQKTIKYNQENTIKQLQMKENQKAQN</sequence>